<accession>A0ACC5STV8</accession>
<evidence type="ECO:0000313" key="1">
    <source>
        <dbReference type="EMBL" id="MBP1872119.1"/>
    </source>
</evidence>
<reference evidence="1" key="1">
    <citation type="submission" date="2021-03" db="EMBL/GenBank/DDBJ databases">
        <title>Genomic Encyclopedia of Type Strains, Phase IV (KMG-IV): sequencing the most valuable type-strain genomes for metagenomic binning, comparative biology and taxonomic classification.</title>
        <authorList>
            <person name="Goeker M."/>
        </authorList>
    </citation>
    <scope>NUCLEOTIDE SEQUENCE</scope>
    <source>
        <strain evidence="1">DSM 18131</strain>
    </source>
</reference>
<proteinExistence type="predicted"/>
<dbReference type="Proteomes" id="UP000823773">
    <property type="component" value="Unassembled WGS sequence"/>
</dbReference>
<sequence>MPRRVADLLWSLDPATQGAFTGLYCATDQLTVGKTTPLAE</sequence>
<evidence type="ECO:0000313" key="2">
    <source>
        <dbReference type="Proteomes" id="UP000823773"/>
    </source>
</evidence>
<organism evidence="1 2">
    <name type="scientific">Ensifer adhaerens</name>
    <name type="common">Sinorhizobium morelense</name>
    <dbReference type="NCBI Taxonomy" id="106592"/>
    <lineage>
        <taxon>Bacteria</taxon>
        <taxon>Pseudomonadati</taxon>
        <taxon>Pseudomonadota</taxon>
        <taxon>Alphaproteobacteria</taxon>
        <taxon>Hyphomicrobiales</taxon>
        <taxon>Rhizobiaceae</taxon>
        <taxon>Sinorhizobium/Ensifer group</taxon>
        <taxon>Ensifer</taxon>
    </lineage>
</organism>
<gene>
    <name evidence="1" type="ORF">J2Z19_001831</name>
</gene>
<protein>
    <submittedName>
        <fullName evidence="1">Uncharacterized protein</fullName>
    </submittedName>
</protein>
<dbReference type="EMBL" id="JAGGJR010000002">
    <property type="protein sequence ID" value="MBP1872119.1"/>
    <property type="molecule type" value="Genomic_DNA"/>
</dbReference>
<comment type="caution">
    <text evidence="1">The sequence shown here is derived from an EMBL/GenBank/DDBJ whole genome shotgun (WGS) entry which is preliminary data.</text>
</comment>
<name>A0ACC5STV8_ENSAD</name>
<keyword evidence="2" id="KW-1185">Reference proteome</keyword>